<comment type="caution">
    <text evidence="2">The sequence shown here is derived from an EMBL/GenBank/DDBJ whole genome shotgun (WGS) entry which is preliminary data.</text>
</comment>
<dbReference type="InterPro" id="IPR036465">
    <property type="entry name" value="vWFA_dom_sf"/>
</dbReference>
<sequence length="222" mass="24017">MGQNILPFYLVCDESASMSGDAIDAMNKALPELHAEIGMNPVVSDKTQFAIIGFSNEAEVLLELSDLSQIAGLPVLTAKGGTNFAAAMRCLKSQIELDLDRLKSQGHKVFRPVVFFLTDGQPTSDWEVEYNELTSPSFRYRPNIVSFGIGDADRDVISAIANFRAFIQEDTSMSPAVALQEFATALTKSIVKSGVSMTKEGGLQLQTPTQVDGFTALDVDTV</sequence>
<evidence type="ECO:0000313" key="2">
    <source>
        <dbReference type="EMBL" id="TWH17771.1"/>
    </source>
</evidence>
<dbReference type="AlphaFoldDB" id="A0A562E7K9"/>
<dbReference type="PROSITE" id="PS50234">
    <property type="entry name" value="VWFA"/>
    <property type="match status" value="1"/>
</dbReference>
<accession>A0A562E7K9</accession>
<dbReference type="EMBL" id="VLJT01000015">
    <property type="protein sequence ID" value="TWH17771.1"/>
    <property type="molecule type" value="Genomic_DNA"/>
</dbReference>
<name>A0A562E7K9_RHORH</name>
<gene>
    <name evidence="2" type="ORF">L618_001800000620</name>
</gene>
<dbReference type="Gene3D" id="3.40.50.410">
    <property type="entry name" value="von Willebrand factor, type A domain"/>
    <property type="match status" value="1"/>
</dbReference>
<protein>
    <submittedName>
        <fullName evidence="2">Uncharacterized protein YegL</fullName>
    </submittedName>
</protein>
<dbReference type="SUPFAM" id="SSF53300">
    <property type="entry name" value="vWA-like"/>
    <property type="match status" value="1"/>
</dbReference>
<dbReference type="Pfam" id="PF00092">
    <property type="entry name" value="VWA"/>
    <property type="match status" value="1"/>
</dbReference>
<dbReference type="SMART" id="SM00327">
    <property type="entry name" value="VWA"/>
    <property type="match status" value="1"/>
</dbReference>
<dbReference type="InterPro" id="IPR002035">
    <property type="entry name" value="VWF_A"/>
</dbReference>
<organism evidence="2 3">
    <name type="scientific">Rhodococcus rhodochrous J45</name>
    <dbReference type="NCBI Taxonomy" id="935266"/>
    <lineage>
        <taxon>Bacteria</taxon>
        <taxon>Bacillati</taxon>
        <taxon>Actinomycetota</taxon>
        <taxon>Actinomycetes</taxon>
        <taxon>Mycobacteriales</taxon>
        <taxon>Nocardiaceae</taxon>
        <taxon>Rhodococcus</taxon>
    </lineage>
</organism>
<dbReference type="RefSeq" id="WP_145691614.1">
    <property type="nucleotide sequence ID" value="NZ_VLJT01000015.1"/>
</dbReference>
<feature type="domain" description="VWFA" evidence="1">
    <location>
        <begin position="7"/>
        <end position="195"/>
    </location>
</feature>
<reference evidence="2 3" key="1">
    <citation type="submission" date="2019-07" db="EMBL/GenBank/DDBJ databases">
        <title>Genome sequencing of lignin-degrading bacterial isolates.</title>
        <authorList>
            <person name="Gladden J."/>
        </authorList>
    </citation>
    <scope>NUCLEOTIDE SEQUENCE [LARGE SCALE GENOMIC DNA]</scope>
    <source>
        <strain evidence="2 3">J45</strain>
    </source>
</reference>
<dbReference type="Proteomes" id="UP000317573">
    <property type="component" value="Unassembled WGS sequence"/>
</dbReference>
<evidence type="ECO:0000313" key="3">
    <source>
        <dbReference type="Proteomes" id="UP000317573"/>
    </source>
</evidence>
<evidence type="ECO:0000259" key="1">
    <source>
        <dbReference type="PROSITE" id="PS50234"/>
    </source>
</evidence>
<proteinExistence type="predicted"/>